<sequence>MLDARQVNAAMSALIDGTFGCLDAAAETINARLGTSVSKGTLSKILSGQHQWPAVYIWALEDAAGRYPVSRLRGSGAPSEAARAGLRVLDAASAASREAGEAISAAVVAAQSGDAGGQVRALQEAREAAEAMAQLVQSLETQYASDGVQI</sequence>
<gene>
    <name evidence="1" type="ORF">SSE37_04790</name>
</gene>
<name>A3K1Y8_SAGS3</name>
<protein>
    <submittedName>
        <fullName evidence="1">Uncharacterized protein</fullName>
    </submittedName>
</protein>
<reference evidence="1 2" key="1">
    <citation type="submission" date="2006-06" db="EMBL/GenBank/DDBJ databases">
        <authorList>
            <person name="Moran M.A."/>
            <person name="Ferriera S."/>
            <person name="Johnson J."/>
            <person name="Kravitz S."/>
            <person name="Beeson K."/>
            <person name="Sutton G."/>
            <person name="Rogers Y.-H."/>
            <person name="Friedman R."/>
            <person name="Frazier M."/>
            <person name="Venter J.C."/>
        </authorList>
    </citation>
    <scope>NUCLEOTIDE SEQUENCE [LARGE SCALE GENOMIC DNA]</scope>
    <source>
        <strain evidence="1 2">E-37</strain>
    </source>
</reference>
<keyword evidence="2" id="KW-1185">Reference proteome</keyword>
<accession>A3K1Y8</accession>
<dbReference type="OrthoDB" id="7877014at2"/>
<dbReference type="AlphaFoldDB" id="A3K1Y8"/>
<evidence type="ECO:0000313" key="1">
    <source>
        <dbReference type="EMBL" id="EBA08934.1"/>
    </source>
</evidence>
<dbReference type="Proteomes" id="UP000005713">
    <property type="component" value="Unassembled WGS sequence"/>
</dbReference>
<organism evidence="1 2">
    <name type="scientific">Sagittula stellata (strain ATCC 700073 / DSM 11524 / E-37)</name>
    <dbReference type="NCBI Taxonomy" id="388399"/>
    <lineage>
        <taxon>Bacteria</taxon>
        <taxon>Pseudomonadati</taxon>
        <taxon>Pseudomonadota</taxon>
        <taxon>Alphaproteobacteria</taxon>
        <taxon>Rhodobacterales</taxon>
        <taxon>Roseobacteraceae</taxon>
        <taxon>Sagittula</taxon>
    </lineage>
</organism>
<proteinExistence type="predicted"/>
<evidence type="ECO:0000313" key="2">
    <source>
        <dbReference type="Proteomes" id="UP000005713"/>
    </source>
</evidence>
<dbReference type="eggNOG" id="ENOG5033EN1">
    <property type="taxonomic scope" value="Bacteria"/>
</dbReference>
<dbReference type="EMBL" id="AAYA01000004">
    <property type="protein sequence ID" value="EBA08934.1"/>
    <property type="molecule type" value="Genomic_DNA"/>
</dbReference>
<dbReference type="RefSeq" id="WP_005857889.1">
    <property type="nucleotide sequence ID" value="NZ_AAYA01000004.1"/>
</dbReference>
<comment type="caution">
    <text evidence="1">The sequence shown here is derived from an EMBL/GenBank/DDBJ whole genome shotgun (WGS) entry which is preliminary data.</text>
</comment>